<name>A0A7S4EDD2_9STRA</name>
<evidence type="ECO:0000313" key="3">
    <source>
        <dbReference type="EMBL" id="CAH0374194.1"/>
    </source>
</evidence>
<feature type="signal peptide" evidence="1">
    <location>
        <begin position="1"/>
        <end position="20"/>
    </location>
</feature>
<proteinExistence type="predicted"/>
<organism evidence="2">
    <name type="scientific">Pelagomonas calceolata</name>
    <dbReference type="NCBI Taxonomy" id="35677"/>
    <lineage>
        <taxon>Eukaryota</taxon>
        <taxon>Sar</taxon>
        <taxon>Stramenopiles</taxon>
        <taxon>Ochrophyta</taxon>
        <taxon>Pelagophyceae</taxon>
        <taxon>Pelagomonadales</taxon>
        <taxon>Pelagomonadaceae</taxon>
        <taxon>Pelagomonas</taxon>
    </lineage>
</organism>
<dbReference type="EMBL" id="HBIW01023822">
    <property type="protein sequence ID" value="CAE0705094.1"/>
    <property type="molecule type" value="Transcribed_RNA"/>
</dbReference>
<evidence type="ECO:0000313" key="2">
    <source>
        <dbReference type="EMBL" id="CAE0705094.1"/>
    </source>
</evidence>
<keyword evidence="4" id="KW-1185">Reference proteome</keyword>
<evidence type="ECO:0000256" key="1">
    <source>
        <dbReference type="SAM" id="SignalP"/>
    </source>
</evidence>
<reference evidence="2" key="1">
    <citation type="submission" date="2021-01" db="EMBL/GenBank/DDBJ databases">
        <authorList>
            <person name="Corre E."/>
            <person name="Pelletier E."/>
            <person name="Niang G."/>
            <person name="Scheremetjew M."/>
            <person name="Finn R."/>
            <person name="Kale V."/>
            <person name="Holt S."/>
            <person name="Cochrane G."/>
            <person name="Meng A."/>
            <person name="Brown T."/>
            <person name="Cohen L."/>
        </authorList>
    </citation>
    <scope>NUCLEOTIDE SEQUENCE</scope>
    <source>
        <strain evidence="2">CCMP1756</strain>
    </source>
</reference>
<protein>
    <submittedName>
        <fullName evidence="2">Uncharacterized protein</fullName>
    </submittedName>
</protein>
<dbReference type="EMBL" id="CAKKNE010000004">
    <property type="protein sequence ID" value="CAH0374194.1"/>
    <property type="molecule type" value="Genomic_DNA"/>
</dbReference>
<accession>A0A7S4EDD2</accession>
<feature type="chain" id="PRO_5036212374" evidence="1">
    <location>
        <begin position="21"/>
        <end position="425"/>
    </location>
</feature>
<keyword evidence="1" id="KW-0732">Signal</keyword>
<sequence>MGRQLKVLLLVGGLVPTASTCQGLFGDDLDDDDGCTGQQAWKLKLYEKGSGCAGEAYLGKVIGGQVDYDDWDSGCEDVPLADERAVHFTECTLEHATLSVYSTTGCPTDAALEERTVPISNYDEGSECVEGLFDDLDAIIMCPSAYYGVMCNASAGVSYVPIDESDCNDAYLEGIVTNAIKGEQTVDLDGCGREDREFELFVHDKIAACGEICEATGECGIANIGNCEIDGRPRHIYRKVCDPNATVPTLDEIIAGISPNDDATIPPTFEGVTLPPAFEPSIRGVFDAVLKNVCADKNTAVGVCHIAEGLCNHINLDMGTWQCDDVFETGLSSQFPEADATETCEDLQEAMYDCGLEPYPCQTEHRALAKCSFELGARIYYGHECEFSCPDTAETPETAGELGSAADGARKTTAVGALLGTALLL</sequence>
<evidence type="ECO:0000313" key="4">
    <source>
        <dbReference type="Proteomes" id="UP000789595"/>
    </source>
</evidence>
<gene>
    <name evidence="2" type="ORF">PCAL00307_LOCUS20542</name>
    <name evidence="3" type="ORF">PECAL_4P14640</name>
</gene>
<reference evidence="3" key="2">
    <citation type="submission" date="2021-11" db="EMBL/GenBank/DDBJ databases">
        <authorList>
            <consortium name="Genoscope - CEA"/>
            <person name="William W."/>
        </authorList>
    </citation>
    <scope>NUCLEOTIDE SEQUENCE</scope>
</reference>
<dbReference type="Proteomes" id="UP000789595">
    <property type="component" value="Unassembled WGS sequence"/>
</dbReference>
<dbReference type="AlphaFoldDB" id="A0A7S4EDD2"/>